<gene>
    <name evidence="2" type="ORF">SAMEA4873558_00273</name>
    <name evidence="3" type="ORF">SAMEA4873562_00062</name>
    <name evidence="1" type="ORF">SAMEA4873649_00062</name>
</gene>
<evidence type="ECO:0000313" key="3">
    <source>
        <dbReference type="EMBL" id="VGM62181.1"/>
    </source>
</evidence>
<name>A0A486W2X2_KLEPN</name>
<proteinExistence type="predicted"/>
<dbReference type="EMBL" id="CAAHDK010000001">
    <property type="protein sequence ID" value="VGM62181.1"/>
    <property type="molecule type" value="Genomic_DNA"/>
</dbReference>
<protein>
    <submittedName>
        <fullName evidence="2">Uncharacterized protein</fullName>
    </submittedName>
</protein>
<accession>A0A486W2X2</accession>
<dbReference type="RefSeq" id="WP_032411360.1">
    <property type="nucleotide sequence ID" value="NZ_BIKH01000025.1"/>
</dbReference>
<evidence type="ECO:0000313" key="2">
    <source>
        <dbReference type="EMBL" id="VGM57388.1"/>
    </source>
</evidence>
<dbReference type="EMBL" id="CAAHDJ010000001">
    <property type="protein sequence ID" value="VGM57388.1"/>
    <property type="molecule type" value="Genomic_DNA"/>
</dbReference>
<sequence>MDNSIVTNRKGKGIFKREEWIKESKSLYLSAKLLRKQGDESRGKISSSKERDGSIFDLIDIVVATDKSSRLLLGYAFELLLKSATLLMNYGATKNTIYQIFKSYSHDLQAMVIDLELSLSNYELELLKLLSQDIVQQARYPIGIVDDDKYMRIVNERSHNLANKKLFNDMILLYDKIKSTVVKLDNDTGNCATFNSLKLNDVSLFMRSGGGLNARCIVIYSSDYPQDKKTRTYLKSIIDKIPKGIRHWYAVYWNEYMFYEDTGKKLIPLID</sequence>
<dbReference type="AlphaFoldDB" id="A0A486W2X2"/>
<organism evidence="2">
    <name type="scientific">Klebsiella pneumoniae</name>
    <dbReference type="NCBI Taxonomy" id="573"/>
    <lineage>
        <taxon>Bacteria</taxon>
        <taxon>Pseudomonadati</taxon>
        <taxon>Pseudomonadota</taxon>
        <taxon>Gammaproteobacteria</taxon>
        <taxon>Enterobacterales</taxon>
        <taxon>Enterobacteriaceae</taxon>
        <taxon>Klebsiella/Raoultella group</taxon>
        <taxon>Klebsiella</taxon>
        <taxon>Klebsiella pneumoniae complex</taxon>
    </lineage>
</organism>
<reference evidence="2" key="1">
    <citation type="submission" date="2019-03" db="EMBL/GenBank/DDBJ databases">
        <authorList>
            <consortium name="Pathogen Informatics"/>
        </authorList>
    </citation>
    <scope>NUCLEOTIDE SEQUENCE</scope>
    <source>
        <strain evidence="2">5012STDY7626357</strain>
        <strain evidence="3">5012STDY7626361</strain>
        <strain evidence="1">5012STDY7626447</strain>
    </source>
</reference>
<dbReference type="EMBL" id="CAAHCQ010000001">
    <property type="protein sequence ID" value="VGL33529.1"/>
    <property type="molecule type" value="Genomic_DNA"/>
</dbReference>
<evidence type="ECO:0000313" key="1">
    <source>
        <dbReference type="EMBL" id="VGL33529.1"/>
    </source>
</evidence>